<reference evidence="7 8" key="1">
    <citation type="submission" date="2019-03" db="EMBL/GenBank/DDBJ databases">
        <title>Genomic Encyclopedia of Type Strains, Phase III (KMG-III): the genomes of soil and plant-associated and newly described type strains.</title>
        <authorList>
            <person name="Whitman W."/>
        </authorList>
    </citation>
    <scope>NUCLEOTIDE SEQUENCE [LARGE SCALE GENOMIC DNA]</scope>
    <source>
        <strain evidence="7 8">VKMAc-2574</strain>
    </source>
</reference>
<evidence type="ECO:0000256" key="4">
    <source>
        <dbReference type="ARBA" id="ARBA00022989"/>
    </source>
</evidence>
<organism evidence="7 8">
    <name type="scientific">Kribbella pratensis</name>
    <dbReference type="NCBI Taxonomy" id="2512112"/>
    <lineage>
        <taxon>Bacteria</taxon>
        <taxon>Bacillati</taxon>
        <taxon>Actinomycetota</taxon>
        <taxon>Actinomycetes</taxon>
        <taxon>Propionibacteriales</taxon>
        <taxon>Kribbellaceae</taxon>
        <taxon>Kribbella</taxon>
    </lineage>
</organism>
<feature type="transmembrane region" description="Helical" evidence="6">
    <location>
        <begin position="296"/>
        <end position="315"/>
    </location>
</feature>
<keyword evidence="3 6" id="KW-0812">Transmembrane</keyword>
<feature type="transmembrane region" description="Helical" evidence="6">
    <location>
        <begin position="98"/>
        <end position="116"/>
    </location>
</feature>
<keyword evidence="5 6" id="KW-0472">Membrane</keyword>
<evidence type="ECO:0000256" key="3">
    <source>
        <dbReference type="ARBA" id="ARBA00022692"/>
    </source>
</evidence>
<feature type="transmembrane region" description="Helical" evidence="6">
    <location>
        <begin position="73"/>
        <end position="92"/>
    </location>
</feature>
<dbReference type="SUPFAM" id="SSF103473">
    <property type="entry name" value="MFS general substrate transporter"/>
    <property type="match status" value="1"/>
</dbReference>
<keyword evidence="4 6" id="KW-1133">Transmembrane helix</keyword>
<comment type="subcellular location">
    <subcellularLocation>
        <location evidence="1">Cell membrane</location>
        <topology evidence="1">Multi-pass membrane protein</topology>
    </subcellularLocation>
</comment>
<dbReference type="Pfam" id="PF07690">
    <property type="entry name" value="MFS_1"/>
    <property type="match status" value="1"/>
</dbReference>
<dbReference type="PANTHER" id="PTHR23513:SF18">
    <property type="entry name" value="INTEGRAL MEMBRANE PROTEIN"/>
    <property type="match status" value="1"/>
</dbReference>
<evidence type="ECO:0000256" key="2">
    <source>
        <dbReference type="ARBA" id="ARBA00022475"/>
    </source>
</evidence>
<dbReference type="RefSeq" id="WP_134130444.1">
    <property type="nucleotide sequence ID" value="NZ_SODU01000002.1"/>
</dbReference>
<comment type="caution">
    <text evidence="7">The sequence shown here is derived from an EMBL/GenBank/DDBJ whole genome shotgun (WGS) entry which is preliminary data.</text>
</comment>
<evidence type="ECO:0000256" key="5">
    <source>
        <dbReference type="ARBA" id="ARBA00023136"/>
    </source>
</evidence>
<dbReference type="PANTHER" id="PTHR23513">
    <property type="entry name" value="INTEGRAL MEMBRANE EFFLUX PROTEIN-RELATED"/>
    <property type="match status" value="1"/>
</dbReference>
<dbReference type="Gene3D" id="1.20.1250.20">
    <property type="entry name" value="MFS general substrate transporter like domains"/>
    <property type="match status" value="2"/>
</dbReference>
<gene>
    <name evidence="7" type="ORF">EV137_4267</name>
</gene>
<sequence>MNRPGPVAGLAVAWTLASTADNFVMFVLLWIAGPQGWSGAETALLVVAARVPTVAGGLIGGRAVDRFGPVPMLIVDALARAGLMGALAVAGWGQHPSIWVVLGLCAAAGTTPPLAYSASRTLVPRLVDDEFLPRANAWLGIGDQLPMVLGALLAGPALGLLGPGRAFLVPFVMMLVVAAIAVRLPRRRTAGPRRVSSSRTGWASGPVVGLIALSAVYYFTYGPFESVLPHFTRQQLGSDVAGYTVLWVVFGVAALSTVPLASWLGQRRPGLVNAVGALVWGLVTLPVVAVQSLPPAVAIFAMSGAVWGPYSAIETTALQRWADPAGHGSMFGTQRALLAIASPLGAAAGALAVDHASPASILAVSALSCSVAGAVAAWPLRRDRSVTWTSLQAGK</sequence>
<dbReference type="InterPro" id="IPR036259">
    <property type="entry name" value="MFS_trans_sf"/>
</dbReference>
<dbReference type="EMBL" id="SODU01000002">
    <property type="protein sequence ID" value="TDW90451.1"/>
    <property type="molecule type" value="Genomic_DNA"/>
</dbReference>
<accession>A0ABY2FGG7</accession>
<dbReference type="CDD" id="cd06173">
    <property type="entry name" value="MFS_MefA_like"/>
    <property type="match status" value="1"/>
</dbReference>
<dbReference type="Proteomes" id="UP000295060">
    <property type="component" value="Unassembled WGS sequence"/>
</dbReference>
<keyword evidence="8" id="KW-1185">Reference proteome</keyword>
<protein>
    <submittedName>
        <fullName evidence="7">MFS family arabinose efflux permease</fullName>
    </submittedName>
</protein>
<feature type="transmembrane region" description="Helical" evidence="6">
    <location>
        <begin position="271"/>
        <end position="290"/>
    </location>
</feature>
<name>A0ABY2FGG7_9ACTN</name>
<evidence type="ECO:0000313" key="7">
    <source>
        <dbReference type="EMBL" id="TDW90451.1"/>
    </source>
</evidence>
<feature type="transmembrane region" description="Helical" evidence="6">
    <location>
        <begin position="7"/>
        <end position="31"/>
    </location>
</feature>
<feature type="transmembrane region" description="Helical" evidence="6">
    <location>
        <begin position="202"/>
        <end position="220"/>
    </location>
</feature>
<keyword evidence="2" id="KW-1003">Cell membrane</keyword>
<feature type="transmembrane region" description="Helical" evidence="6">
    <location>
        <begin position="359"/>
        <end position="380"/>
    </location>
</feature>
<proteinExistence type="predicted"/>
<evidence type="ECO:0000313" key="8">
    <source>
        <dbReference type="Proteomes" id="UP000295060"/>
    </source>
</evidence>
<dbReference type="InterPro" id="IPR011701">
    <property type="entry name" value="MFS"/>
</dbReference>
<evidence type="ECO:0000256" key="1">
    <source>
        <dbReference type="ARBA" id="ARBA00004651"/>
    </source>
</evidence>
<feature type="transmembrane region" description="Helical" evidence="6">
    <location>
        <begin position="240"/>
        <end position="264"/>
    </location>
</feature>
<evidence type="ECO:0000256" key="6">
    <source>
        <dbReference type="SAM" id="Phobius"/>
    </source>
</evidence>
<feature type="transmembrane region" description="Helical" evidence="6">
    <location>
        <begin position="336"/>
        <end position="353"/>
    </location>
</feature>
<feature type="transmembrane region" description="Helical" evidence="6">
    <location>
        <begin position="164"/>
        <end position="182"/>
    </location>
</feature>